<dbReference type="GO" id="GO:0005886">
    <property type="term" value="C:plasma membrane"/>
    <property type="evidence" value="ECO:0007669"/>
    <property type="project" value="TreeGrafter"/>
</dbReference>
<feature type="compositionally biased region" description="Basic and acidic residues" evidence="4">
    <location>
        <begin position="7"/>
        <end position="25"/>
    </location>
</feature>
<keyword evidence="7" id="KW-1185">Reference proteome</keyword>
<protein>
    <submittedName>
        <fullName evidence="8">Ig-like domain-containing protein</fullName>
    </submittedName>
</protein>
<evidence type="ECO:0000256" key="2">
    <source>
        <dbReference type="ARBA" id="ARBA00023157"/>
    </source>
</evidence>
<feature type="region of interest" description="Disordered" evidence="4">
    <location>
        <begin position="203"/>
        <end position="245"/>
    </location>
</feature>
<evidence type="ECO:0000313" key="7">
    <source>
        <dbReference type="Proteomes" id="UP000887572"/>
    </source>
</evidence>
<reference evidence="8" key="1">
    <citation type="submission" date="2022-11" db="UniProtKB">
        <authorList>
            <consortium name="WormBaseParasite"/>
        </authorList>
    </citation>
    <scope>IDENTIFICATION</scope>
</reference>
<dbReference type="InterPro" id="IPR003598">
    <property type="entry name" value="Ig_sub2"/>
</dbReference>
<feature type="compositionally biased region" description="Basic and acidic residues" evidence="4">
    <location>
        <begin position="447"/>
        <end position="464"/>
    </location>
</feature>
<dbReference type="WBParaSite" id="Gr19_v10_g441.t1">
    <property type="protein sequence ID" value="Gr19_v10_g441.t1"/>
    <property type="gene ID" value="Gr19_v10_g441"/>
</dbReference>
<evidence type="ECO:0000313" key="8">
    <source>
        <dbReference type="WBParaSite" id="Gr19_v10_g441.t1"/>
    </source>
</evidence>
<dbReference type="AlphaFoldDB" id="A0A914HUY7"/>
<keyword evidence="5" id="KW-0812">Transmembrane</keyword>
<keyword evidence="2" id="KW-1015">Disulfide bond</keyword>
<dbReference type="Gene3D" id="2.60.40.10">
    <property type="entry name" value="Immunoglobulins"/>
    <property type="match status" value="3"/>
</dbReference>
<keyword evidence="3" id="KW-0393">Immunoglobulin domain</keyword>
<feature type="domain" description="Ig-like" evidence="6">
    <location>
        <begin position="252"/>
        <end position="346"/>
    </location>
</feature>
<dbReference type="InterPro" id="IPR050958">
    <property type="entry name" value="Cell_Adh-Cytoskel_Orgn"/>
</dbReference>
<dbReference type="SMART" id="SM00408">
    <property type="entry name" value="IGc2"/>
    <property type="match status" value="2"/>
</dbReference>
<evidence type="ECO:0000256" key="4">
    <source>
        <dbReference type="SAM" id="MobiDB-lite"/>
    </source>
</evidence>
<feature type="region of interest" description="Disordered" evidence="4">
    <location>
        <begin position="1"/>
        <end position="31"/>
    </location>
</feature>
<name>A0A914HUY7_GLORO</name>
<dbReference type="Pfam" id="PF13927">
    <property type="entry name" value="Ig_3"/>
    <property type="match status" value="1"/>
</dbReference>
<keyword evidence="5" id="KW-1133">Transmembrane helix</keyword>
<feature type="compositionally biased region" description="Basic and acidic residues" evidence="4">
    <location>
        <begin position="535"/>
        <end position="581"/>
    </location>
</feature>
<sequence length="581" mass="64450">MAANDAKPSDPEKAAEENDRNDGRKLPKQNGRQLLLGPEEIERYRKNPLWKALRFALFGSLICLFFLLLVAAILIVALSSGCAVGGEIEGTATTIDLLLGEGGTERTQFAQEKPLNHQTLVSVPEDESAFFHCDYPSGKIRWHRIGQNAEELNQNKNIDLFDNGTLLIRNVKLSDQGEYICEGMSPLGQWHRLEDVKLELARPREEGGKQSIEGTAEEQQTQVPFESSTASESADPVLPSAVRPSPSPLVYPRVDSYLKLASTGEPVHFRCWMAGKSSEDLSWHKVKGAQRGAGAAGEGISLLATEPDGHSAFLIFGTVKESDAGDYECVEGRTGASSPTVRLRVEPSRTPVVEPREQSVAEHSPAQIACSVPGHPKAQLIWRRENGVEVKTLEGVTDDKKGTLQIAEVRREHERMGWVCWAIYTQRADKQALSSGGPAVIRVIQKAEESGGEKETTEKQRLEEGSGEEVGDTEEGEESEVGNGETEENSAIETKLKEKIEQGEAKEEEEEKKEEDKKKEEEEKEEQEDETTAENTEREEIAGDYGQEEKTEEERAEDGKESDEQPEQKQRKTEETQLDER</sequence>
<accession>A0A914HUY7</accession>
<feature type="compositionally biased region" description="Polar residues" evidence="4">
    <location>
        <begin position="217"/>
        <end position="232"/>
    </location>
</feature>
<feature type="transmembrane region" description="Helical" evidence="5">
    <location>
        <begin position="55"/>
        <end position="78"/>
    </location>
</feature>
<feature type="compositionally biased region" description="Acidic residues" evidence="4">
    <location>
        <begin position="465"/>
        <end position="490"/>
    </location>
</feature>
<feature type="compositionally biased region" description="Basic and acidic residues" evidence="4">
    <location>
        <begin position="494"/>
        <end position="505"/>
    </location>
</feature>
<dbReference type="PROSITE" id="PS50835">
    <property type="entry name" value="IG_LIKE"/>
    <property type="match status" value="3"/>
</dbReference>
<evidence type="ECO:0000256" key="5">
    <source>
        <dbReference type="SAM" id="Phobius"/>
    </source>
</evidence>
<feature type="compositionally biased region" description="Acidic residues" evidence="4">
    <location>
        <begin position="522"/>
        <end position="532"/>
    </location>
</feature>
<dbReference type="Proteomes" id="UP000887572">
    <property type="component" value="Unplaced"/>
</dbReference>
<feature type="domain" description="Ig-like" evidence="6">
    <location>
        <begin position="347"/>
        <end position="434"/>
    </location>
</feature>
<organism evidence="7 8">
    <name type="scientific">Globodera rostochiensis</name>
    <name type="common">Golden nematode worm</name>
    <name type="synonym">Heterodera rostochiensis</name>
    <dbReference type="NCBI Taxonomy" id="31243"/>
    <lineage>
        <taxon>Eukaryota</taxon>
        <taxon>Metazoa</taxon>
        <taxon>Ecdysozoa</taxon>
        <taxon>Nematoda</taxon>
        <taxon>Chromadorea</taxon>
        <taxon>Rhabditida</taxon>
        <taxon>Tylenchina</taxon>
        <taxon>Tylenchomorpha</taxon>
        <taxon>Tylenchoidea</taxon>
        <taxon>Heteroderidae</taxon>
        <taxon>Heteroderinae</taxon>
        <taxon>Globodera</taxon>
    </lineage>
</organism>
<dbReference type="InterPro" id="IPR007110">
    <property type="entry name" value="Ig-like_dom"/>
</dbReference>
<evidence type="ECO:0000256" key="3">
    <source>
        <dbReference type="ARBA" id="ARBA00023319"/>
    </source>
</evidence>
<dbReference type="InterPro" id="IPR036179">
    <property type="entry name" value="Ig-like_dom_sf"/>
</dbReference>
<dbReference type="PANTHER" id="PTHR45080">
    <property type="entry name" value="CONTACTIN 5"/>
    <property type="match status" value="1"/>
</dbReference>
<evidence type="ECO:0000259" key="6">
    <source>
        <dbReference type="PROSITE" id="PS50835"/>
    </source>
</evidence>
<keyword evidence="5" id="KW-0472">Membrane</keyword>
<feature type="domain" description="Ig-like" evidence="6">
    <location>
        <begin position="136"/>
        <end position="181"/>
    </location>
</feature>
<keyword evidence="1" id="KW-0732">Signal</keyword>
<dbReference type="GO" id="GO:0007156">
    <property type="term" value="P:homophilic cell adhesion via plasma membrane adhesion molecules"/>
    <property type="evidence" value="ECO:0007669"/>
    <property type="project" value="TreeGrafter"/>
</dbReference>
<dbReference type="SUPFAM" id="SSF48726">
    <property type="entry name" value="Immunoglobulin"/>
    <property type="match status" value="3"/>
</dbReference>
<feature type="region of interest" description="Disordered" evidence="4">
    <location>
        <begin position="447"/>
        <end position="581"/>
    </location>
</feature>
<dbReference type="SMART" id="SM00409">
    <property type="entry name" value="IG"/>
    <property type="match status" value="3"/>
</dbReference>
<dbReference type="InterPro" id="IPR003599">
    <property type="entry name" value="Ig_sub"/>
</dbReference>
<evidence type="ECO:0000256" key="1">
    <source>
        <dbReference type="ARBA" id="ARBA00022729"/>
    </source>
</evidence>
<proteinExistence type="predicted"/>
<dbReference type="InterPro" id="IPR013783">
    <property type="entry name" value="Ig-like_fold"/>
</dbReference>
<dbReference type="PANTHER" id="PTHR45080:SF8">
    <property type="entry name" value="IG-LIKE DOMAIN-CONTAINING PROTEIN"/>
    <property type="match status" value="1"/>
</dbReference>